<gene>
    <name evidence="11" type="ORF">G5B37_01020</name>
</gene>
<protein>
    <submittedName>
        <fullName evidence="11">Endonuclease/exonuclease/phosphatase family protein</fullName>
    </submittedName>
</protein>
<keyword evidence="11" id="KW-0255">Endonuclease</keyword>
<dbReference type="CDD" id="cd09084">
    <property type="entry name" value="EEP-2"/>
    <property type="match status" value="1"/>
</dbReference>
<dbReference type="Gene3D" id="3.60.10.10">
    <property type="entry name" value="Endonuclease/exonuclease/phosphatase"/>
    <property type="match status" value="1"/>
</dbReference>
<feature type="transmembrane region" description="Helical" evidence="9">
    <location>
        <begin position="38"/>
        <end position="56"/>
    </location>
</feature>
<evidence type="ECO:0000256" key="5">
    <source>
        <dbReference type="ARBA" id="ARBA00022763"/>
    </source>
</evidence>
<name>A0A6G6GI46_9FLAO</name>
<keyword evidence="9" id="KW-0472">Membrane</keyword>
<keyword evidence="7" id="KW-0460">Magnesium</keyword>
<accession>A0A6G6GI46</accession>
<dbReference type="Proteomes" id="UP000505306">
    <property type="component" value="Chromosome"/>
</dbReference>
<feature type="domain" description="Endonuclease/exonuclease/phosphatase" evidence="10">
    <location>
        <begin position="74"/>
        <end position="301"/>
    </location>
</feature>
<evidence type="ECO:0000313" key="12">
    <source>
        <dbReference type="Proteomes" id="UP000505306"/>
    </source>
</evidence>
<evidence type="ECO:0000313" key="11">
    <source>
        <dbReference type="EMBL" id="QIE58194.1"/>
    </source>
</evidence>
<dbReference type="EMBL" id="CP049057">
    <property type="protein sequence ID" value="QIE58194.1"/>
    <property type="molecule type" value="Genomic_DNA"/>
</dbReference>
<keyword evidence="11" id="KW-0269">Exonuclease</keyword>
<keyword evidence="9" id="KW-0812">Transmembrane</keyword>
<evidence type="ECO:0000256" key="8">
    <source>
        <dbReference type="ARBA" id="ARBA00023204"/>
    </source>
</evidence>
<keyword evidence="9" id="KW-1133">Transmembrane helix</keyword>
<keyword evidence="12" id="KW-1185">Reference proteome</keyword>
<dbReference type="InterPro" id="IPR036691">
    <property type="entry name" value="Endo/exonu/phosph_ase_sf"/>
</dbReference>
<evidence type="ECO:0000256" key="1">
    <source>
        <dbReference type="ARBA" id="ARBA00001936"/>
    </source>
</evidence>
<dbReference type="Pfam" id="PF03372">
    <property type="entry name" value="Exo_endo_phos"/>
    <property type="match status" value="1"/>
</dbReference>
<dbReference type="RefSeq" id="WP_164678195.1">
    <property type="nucleotide sequence ID" value="NZ_CP049057.1"/>
</dbReference>
<dbReference type="PANTHER" id="PTHR15822:SF4">
    <property type="entry name" value="TYROSYL-DNA PHOSPHODIESTERASE 2"/>
    <property type="match status" value="1"/>
</dbReference>
<feature type="transmembrane region" description="Helical" evidence="9">
    <location>
        <begin position="12"/>
        <end position="31"/>
    </location>
</feature>
<dbReference type="InterPro" id="IPR005135">
    <property type="entry name" value="Endo/exonuclease/phosphatase"/>
</dbReference>
<proteinExistence type="predicted"/>
<keyword evidence="8" id="KW-0234">DNA repair</keyword>
<dbReference type="AlphaFoldDB" id="A0A6G6GI46"/>
<dbReference type="SUPFAM" id="SSF56219">
    <property type="entry name" value="DNase I-like"/>
    <property type="match status" value="1"/>
</dbReference>
<evidence type="ECO:0000256" key="2">
    <source>
        <dbReference type="ARBA" id="ARBA00001946"/>
    </source>
</evidence>
<evidence type="ECO:0000259" key="10">
    <source>
        <dbReference type="Pfam" id="PF03372"/>
    </source>
</evidence>
<dbReference type="KEGG" id="mgel:G5B37_01020"/>
<dbReference type="GO" id="GO:0004527">
    <property type="term" value="F:exonuclease activity"/>
    <property type="evidence" value="ECO:0007669"/>
    <property type="project" value="UniProtKB-KW"/>
</dbReference>
<comment type="cofactor">
    <cofactor evidence="1">
        <name>Mn(2+)</name>
        <dbReference type="ChEBI" id="CHEBI:29035"/>
    </cofactor>
</comment>
<dbReference type="GO" id="GO:0046872">
    <property type="term" value="F:metal ion binding"/>
    <property type="evidence" value="ECO:0007669"/>
    <property type="project" value="UniProtKB-KW"/>
</dbReference>
<comment type="cofactor">
    <cofactor evidence="2">
        <name>Mg(2+)</name>
        <dbReference type="ChEBI" id="CHEBI:18420"/>
    </cofactor>
</comment>
<organism evidence="11 12">
    <name type="scientific">Rasiella rasia</name>
    <dbReference type="NCBI Taxonomy" id="2744027"/>
    <lineage>
        <taxon>Bacteria</taxon>
        <taxon>Pseudomonadati</taxon>
        <taxon>Bacteroidota</taxon>
        <taxon>Flavobacteriia</taxon>
        <taxon>Flavobacteriales</taxon>
        <taxon>Flavobacteriaceae</taxon>
        <taxon>Rasiella</taxon>
    </lineage>
</organism>
<sequence length="311" mass="35526">MPPSQSPTLSILSLAVSPLLGLNFFFLLYWLLRRKRAFLLSAIALLIAYFVFNPFYKFSSEGIVAETDTSLSILSYNVHLFNLYEEGNTLKEASTTLSNILASEMPDIICLQEFYGKNDTDFSEYPYKYIHARSTNNFGHAIYSKYPIVNQGAFDFKKTHNNALFADVLVGTDTVRVYNLHLQSIGIAPSVGELQDEDKERVRQRLSSAFVRQEAQAKEILAHKEQSPYPVLLAGDFNNTPFSYVHRLFSATMQDTFLEKGNGIGTTFMFDFYPMRIDFIFASENLEVVSFNRFKTTFSDHYPIFSKVILK</sequence>
<evidence type="ECO:0000256" key="3">
    <source>
        <dbReference type="ARBA" id="ARBA00022722"/>
    </source>
</evidence>
<dbReference type="PANTHER" id="PTHR15822">
    <property type="entry name" value="TRAF AND TNF RECEPTOR-ASSOCIATED PROTEIN"/>
    <property type="match status" value="1"/>
</dbReference>
<dbReference type="GO" id="GO:0004519">
    <property type="term" value="F:endonuclease activity"/>
    <property type="evidence" value="ECO:0007669"/>
    <property type="project" value="UniProtKB-KW"/>
</dbReference>
<evidence type="ECO:0000256" key="7">
    <source>
        <dbReference type="ARBA" id="ARBA00022842"/>
    </source>
</evidence>
<evidence type="ECO:0000256" key="6">
    <source>
        <dbReference type="ARBA" id="ARBA00022801"/>
    </source>
</evidence>
<keyword evidence="3" id="KW-0540">Nuclease</keyword>
<keyword evidence="4" id="KW-0479">Metal-binding</keyword>
<dbReference type="GO" id="GO:0006281">
    <property type="term" value="P:DNA repair"/>
    <property type="evidence" value="ECO:0007669"/>
    <property type="project" value="UniProtKB-KW"/>
</dbReference>
<reference evidence="11 12" key="1">
    <citation type="submission" date="2020-02" db="EMBL/GenBank/DDBJ databases">
        <title>Complete genome sequence of Flavobacteriaceae bacterium.</title>
        <authorList>
            <person name="Kim S.-J."/>
            <person name="Kim Y.-S."/>
            <person name="Kim K.-H."/>
        </authorList>
    </citation>
    <scope>NUCLEOTIDE SEQUENCE [LARGE SCALE GENOMIC DNA]</scope>
    <source>
        <strain evidence="11 12">RR4-40</strain>
    </source>
</reference>
<evidence type="ECO:0000256" key="9">
    <source>
        <dbReference type="SAM" id="Phobius"/>
    </source>
</evidence>
<dbReference type="InterPro" id="IPR051547">
    <property type="entry name" value="TDP2-like"/>
</dbReference>
<keyword evidence="5" id="KW-0227">DNA damage</keyword>
<keyword evidence="6" id="KW-0378">Hydrolase</keyword>
<evidence type="ECO:0000256" key="4">
    <source>
        <dbReference type="ARBA" id="ARBA00022723"/>
    </source>
</evidence>